<dbReference type="GO" id="GO:0051793">
    <property type="term" value="P:medium-chain fatty acid catabolic process"/>
    <property type="evidence" value="ECO:0007669"/>
    <property type="project" value="TreeGrafter"/>
</dbReference>
<dbReference type="AlphaFoldDB" id="A0A8H5I0U9"/>
<dbReference type="GO" id="GO:0047372">
    <property type="term" value="F:monoacylglycerol lipase activity"/>
    <property type="evidence" value="ECO:0007669"/>
    <property type="project" value="TreeGrafter"/>
</dbReference>
<comment type="caution">
    <text evidence="2">The sequence shown here is derived from an EMBL/GenBank/DDBJ whole genome shotgun (WGS) entry which is preliminary data.</text>
</comment>
<accession>A0A8H5I0U9</accession>
<sequence length="173" mass="18710">MRAESIPSLASLKRGKALEKEDPSKSKYEPSATQASLVCADAHPAQSSTEHWPLASADAYYEHSSSHHMVLKVRKPLPAINSTDDPVVVHAPTSPEEVGSGWTIVALTDGGGHLGWFEPSSGLIRVGTDVSKLHLRRWMTKPALEWLKLAAEVLVEEDVGGDARVRLCALITI</sequence>
<proteinExistence type="predicted"/>
<evidence type="ECO:0000256" key="1">
    <source>
        <dbReference type="SAM" id="MobiDB-lite"/>
    </source>
</evidence>
<gene>
    <name evidence="2" type="ORF">D9757_001084</name>
</gene>
<dbReference type="Proteomes" id="UP000518752">
    <property type="component" value="Unassembled WGS sequence"/>
</dbReference>
<dbReference type="PANTHER" id="PTHR10794">
    <property type="entry name" value="ABHYDROLASE DOMAIN-CONTAINING PROTEIN"/>
    <property type="match status" value="1"/>
</dbReference>
<evidence type="ECO:0000313" key="2">
    <source>
        <dbReference type="EMBL" id="KAF5393087.1"/>
    </source>
</evidence>
<reference evidence="2 3" key="1">
    <citation type="journal article" date="2020" name="ISME J.">
        <title>Uncovering the hidden diversity of litter-decomposition mechanisms in mushroom-forming fungi.</title>
        <authorList>
            <person name="Floudas D."/>
            <person name="Bentzer J."/>
            <person name="Ahren D."/>
            <person name="Johansson T."/>
            <person name="Persson P."/>
            <person name="Tunlid A."/>
        </authorList>
    </citation>
    <scope>NUCLEOTIDE SEQUENCE [LARGE SCALE GENOMIC DNA]</scope>
    <source>
        <strain evidence="2 3">CBS 406.79</strain>
    </source>
</reference>
<dbReference type="EMBL" id="JAACJN010000003">
    <property type="protein sequence ID" value="KAF5393087.1"/>
    <property type="molecule type" value="Genomic_DNA"/>
</dbReference>
<name>A0A8H5I0U9_9AGAR</name>
<dbReference type="PANTHER" id="PTHR10794:SF63">
    <property type="entry name" value="ALPHA_BETA HYDROLASE 1, ISOFORM A"/>
    <property type="match status" value="1"/>
</dbReference>
<dbReference type="GO" id="GO:0008126">
    <property type="term" value="F:acetylesterase activity"/>
    <property type="evidence" value="ECO:0007669"/>
    <property type="project" value="TreeGrafter"/>
</dbReference>
<dbReference type="GO" id="GO:0051792">
    <property type="term" value="P:medium-chain fatty acid biosynthetic process"/>
    <property type="evidence" value="ECO:0007669"/>
    <property type="project" value="TreeGrafter"/>
</dbReference>
<dbReference type="OrthoDB" id="5954035at2759"/>
<feature type="compositionally biased region" description="Basic and acidic residues" evidence="1">
    <location>
        <begin position="16"/>
        <end position="28"/>
    </location>
</feature>
<protein>
    <submittedName>
        <fullName evidence="2">Uncharacterized protein</fullName>
    </submittedName>
</protein>
<dbReference type="InterPro" id="IPR050960">
    <property type="entry name" value="AB_hydrolase_4_sf"/>
</dbReference>
<keyword evidence="3" id="KW-1185">Reference proteome</keyword>
<organism evidence="2 3">
    <name type="scientific">Collybiopsis confluens</name>
    <dbReference type="NCBI Taxonomy" id="2823264"/>
    <lineage>
        <taxon>Eukaryota</taxon>
        <taxon>Fungi</taxon>
        <taxon>Dikarya</taxon>
        <taxon>Basidiomycota</taxon>
        <taxon>Agaricomycotina</taxon>
        <taxon>Agaricomycetes</taxon>
        <taxon>Agaricomycetidae</taxon>
        <taxon>Agaricales</taxon>
        <taxon>Marasmiineae</taxon>
        <taxon>Omphalotaceae</taxon>
        <taxon>Collybiopsis</taxon>
    </lineage>
</organism>
<feature type="region of interest" description="Disordered" evidence="1">
    <location>
        <begin position="1"/>
        <end position="32"/>
    </location>
</feature>
<evidence type="ECO:0000313" key="3">
    <source>
        <dbReference type="Proteomes" id="UP000518752"/>
    </source>
</evidence>